<dbReference type="GO" id="GO:0005829">
    <property type="term" value="C:cytosol"/>
    <property type="evidence" value="ECO:0007669"/>
    <property type="project" value="TreeGrafter"/>
</dbReference>
<dbReference type="GO" id="GO:0009338">
    <property type="term" value="C:exodeoxyribonuclease V complex"/>
    <property type="evidence" value="ECO:0007669"/>
    <property type="project" value="TreeGrafter"/>
</dbReference>
<dbReference type="PANTHER" id="PTHR11070">
    <property type="entry name" value="UVRD / RECB / PCRA DNA HELICASE FAMILY MEMBER"/>
    <property type="match status" value="1"/>
</dbReference>
<dbReference type="PANTHER" id="PTHR11070:SF23">
    <property type="entry name" value="RECBCD ENZYME SUBUNIT RECB"/>
    <property type="match status" value="1"/>
</dbReference>
<dbReference type="KEGG" id="ddu:GF1_28130"/>
<evidence type="ECO:0000256" key="11">
    <source>
        <dbReference type="ARBA" id="ARBA00023204"/>
    </source>
</evidence>
<dbReference type="InterPro" id="IPR027417">
    <property type="entry name" value="P-loop_NTPase"/>
</dbReference>
<organism evidence="19 20">
    <name type="scientific">Desulfolithobacter dissulfuricans</name>
    <dbReference type="NCBI Taxonomy" id="2795293"/>
    <lineage>
        <taxon>Bacteria</taxon>
        <taxon>Pseudomonadati</taxon>
        <taxon>Thermodesulfobacteriota</taxon>
        <taxon>Desulfobulbia</taxon>
        <taxon>Desulfobulbales</taxon>
        <taxon>Desulfobulbaceae</taxon>
        <taxon>Desulfolithobacter</taxon>
    </lineage>
</organism>
<comment type="catalytic activity">
    <reaction evidence="15">
        <text>ATP + H2O = ADP + phosphate + H(+)</text>
        <dbReference type="Rhea" id="RHEA:13065"/>
        <dbReference type="ChEBI" id="CHEBI:15377"/>
        <dbReference type="ChEBI" id="CHEBI:15378"/>
        <dbReference type="ChEBI" id="CHEBI:30616"/>
        <dbReference type="ChEBI" id="CHEBI:43474"/>
        <dbReference type="ChEBI" id="CHEBI:456216"/>
        <dbReference type="EC" id="5.6.2.4"/>
    </reaction>
</comment>
<evidence type="ECO:0000256" key="8">
    <source>
        <dbReference type="ARBA" id="ARBA00022840"/>
    </source>
</evidence>
<keyword evidence="12" id="KW-0413">Isomerase</keyword>
<evidence type="ECO:0000256" key="5">
    <source>
        <dbReference type="ARBA" id="ARBA00022801"/>
    </source>
</evidence>
<evidence type="ECO:0000256" key="13">
    <source>
        <dbReference type="ARBA" id="ARBA00034617"/>
    </source>
</evidence>
<keyword evidence="11" id="KW-0234">DNA repair</keyword>
<dbReference type="InterPro" id="IPR038726">
    <property type="entry name" value="PDDEXK_AddAB-type"/>
</dbReference>
<dbReference type="InterPro" id="IPR014017">
    <property type="entry name" value="DNA_helicase_UvrD-like_C"/>
</dbReference>
<dbReference type="PROSITE" id="PS51217">
    <property type="entry name" value="UVRD_HELICASE_CTER"/>
    <property type="match status" value="1"/>
</dbReference>
<evidence type="ECO:0000313" key="19">
    <source>
        <dbReference type="EMBL" id="BCO10437.1"/>
    </source>
</evidence>
<keyword evidence="6 16" id="KW-0347">Helicase</keyword>
<evidence type="ECO:0000256" key="7">
    <source>
        <dbReference type="ARBA" id="ARBA00022839"/>
    </source>
</evidence>
<evidence type="ECO:0000313" key="20">
    <source>
        <dbReference type="Proteomes" id="UP001063350"/>
    </source>
</evidence>
<dbReference type="InterPro" id="IPR011335">
    <property type="entry name" value="Restrct_endonuc-II-like"/>
</dbReference>
<dbReference type="RefSeq" id="WP_267927168.1">
    <property type="nucleotide sequence ID" value="NZ_AP024233.1"/>
</dbReference>
<keyword evidence="9" id="KW-0460">Magnesium</keyword>
<keyword evidence="10" id="KW-0238">DNA-binding</keyword>
<dbReference type="AlphaFoldDB" id="A0A915XKT9"/>
<dbReference type="HAMAP" id="MF_01485">
    <property type="entry name" value="RecB"/>
    <property type="match status" value="1"/>
</dbReference>
<evidence type="ECO:0000256" key="15">
    <source>
        <dbReference type="ARBA" id="ARBA00048988"/>
    </source>
</evidence>
<feature type="domain" description="UvrD-like helicase C-terminal" evidence="18">
    <location>
        <begin position="481"/>
        <end position="763"/>
    </location>
</feature>
<protein>
    <recommendedName>
        <fullName evidence="14">DNA 3'-5' helicase</fullName>
        <ecNumber evidence="14">5.6.2.4</ecNumber>
    </recommendedName>
</protein>
<evidence type="ECO:0000256" key="4">
    <source>
        <dbReference type="ARBA" id="ARBA00022763"/>
    </source>
</evidence>
<dbReference type="Proteomes" id="UP001063350">
    <property type="component" value="Chromosome"/>
</dbReference>
<comment type="catalytic activity">
    <reaction evidence="13">
        <text>Couples ATP hydrolysis with the unwinding of duplex DNA by translocating in the 3'-5' direction.</text>
        <dbReference type="EC" id="5.6.2.4"/>
    </reaction>
</comment>
<keyword evidence="5 16" id="KW-0378">Hydrolase</keyword>
<evidence type="ECO:0000259" key="17">
    <source>
        <dbReference type="PROSITE" id="PS51198"/>
    </source>
</evidence>
<dbReference type="InterPro" id="IPR014016">
    <property type="entry name" value="UvrD-like_ATP-bd"/>
</dbReference>
<evidence type="ECO:0000256" key="9">
    <source>
        <dbReference type="ARBA" id="ARBA00022842"/>
    </source>
</evidence>
<dbReference type="PROSITE" id="PS51198">
    <property type="entry name" value="UVRD_HELICASE_ATP_BIND"/>
    <property type="match status" value="1"/>
</dbReference>
<evidence type="ECO:0000256" key="3">
    <source>
        <dbReference type="ARBA" id="ARBA00022741"/>
    </source>
</evidence>
<feature type="domain" description="UvrD-like helicase ATP-binding" evidence="17">
    <location>
        <begin position="1"/>
        <end position="449"/>
    </location>
</feature>
<evidence type="ECO:0000256" key="16">
    <source>
        <dbReference type="PROSITE-ProRule" id="PRU00560"/>
    </source>
</evidence>
<dbReference type="Gene3D" id="1.10.3170.10">
    <property type="entry name" value="Recbcd, chain B, domain 2"/>
    <property type="match status" value="1"/>
</dbReference>
<dbReference type="GO" id="GO:0046872">
    <property type="term" value="F:metal ion binding"/>
    <property type="evidence" value="ECO:0007669"/>
    <property type="project" value="UniProtKB-KW"/>
</dbReference>
<dbReference type="SUPFAM" id="SSF52540">
    <property type="entry name" value="P-loop containing nucleoside triphosphate hydrolases"/>
    <property type="match status" value="1"/>
</dbReference>
<dbReference type="EMBL" id="AP024233">
    <property type="protein sequence ID" value="BCO10437.1"/>
    <property type="molecule type" value="Genomic_DNA"/>
</dbReference>
<dbReference type="InterPro" id="IPR000212">
    <property type="entry name" value="DNA_helicase_UvrD/REP"/>
</dbReference>
<keyword evidence="20" id="KW-1185">Reference proteome</keyword>
<sequence>MQPLDPLTFPLAGRQLIEASAGTGKTYTIVLLYLRLLLEKRLPVDEILVVTFTRAATEELRDRIRNRIREALDLLEQRPAASGDQLLEGLLARIGREEGATLLQDALARMDEAAIHTIHGFCQRVLQDHAVESGMSFDTEFLENESLLRQQIMEDFWRSRFYGLEPPETAWILKQWAGPEKILGALDGPLLERGVRCFPAIDREELDDLRQTCEDRFREIQQVWPGVREEVAEALTSATGLSRDKRKGYSPERVEQALTGMDRLADEETLVWRLVPPIELLARSEMEKRMKQKGTRPEHPFFFLFDSFFTAHGRLLARRRIAILTEARDYMIRELDQRKKEQDAMYFDDLLHHLDRALQRDTDGRMVRRIRTRFPVAMVDEFQDTDPVQYRIFKTIYAGRDDRCGLFMIGDPKQAIYSFRGADIFTYIQARRDTPEENRFTIGTNYRSTAAMVEAVNHLFGARDSFIFASDIRLHPVQAAGRIEEEKPLLVDGTELPAMEFLVLPAEELAGPRSGGVLARERGREAAAALCAARISRLLAAGLGGRALIGTGIGARPLASGDIAVLVRTHREAAVMQRALAAHNIVSVCYSQESVFGSPEAEHLFHLLLALENPEDEGLVRLALVSPLFGLDAAGLDRLGHDEAAWEERLAMLQEYRQRLEEHGPVTMLQYLVAREGVTNRLLQPVSVPRTVSGERQLTNYMHLAELLQEAWSRTATSVAGLVRWFDQQLQSSEAEKKSESQQLRLESDENLVRIVTIHKAKGLQYSMVFLPFLWDGKVCDRNRPFAFHDPHTLARQVDLGSDDEGHYRQAEQERLAEDLRLLYVAVTRAVYGTVICWGRFRSMEYSALAWLLHRDGNGRVVPVKELSGDRIMEELYELARSTAARAGDRKVITVGQAVPEELAGQELVRLRHTPAAMTMPAEIAPRVFTGHVDTGWRITSYSGLVSGYEPELEQADEPLETDPVSLRHTVCLRHTAGPGEEVVMAGRDRFGFPRGAAAGTCLHGILEEFLAGDSVSQTDGVSETGAGSPEALSVFNTQRLHRIVTDQLGLAGIDGSWAEVVTGWMEQVVTTPLVDGLTLARVEPDSRICEMGFYFSLDGLRIGRWNEILEQYGMAPLPEKPGVLRGLMKGYIDLVFRGRGRFWVVDYKSNFLGSGVEEYCPDRLNQAMLEHRYDLQYLIYILALHRYLRIRLKDYDYDTHMGGALYLFLRGMAPANPPGTGIFHARPQRELIESLDRACQGREAEVG</sequence>
<dbReference type="NCBIfam" id="TIGR00609">
    <property type="entry name" value="recB"/>
    <property type="match status" value="1"/>
</dbReference>
<dbReference type="SUPFAM" id="SSF52980">
    <property type="entry name" value="Restriction endonuclease-like"/>
    <property type="match status" value="1"/>
</dbReference>
<dbReference type="GO" id="GO:0003677">
    <property type="term" value="F:DNA binding"/>
    <property type="evidence" value="ECO:0007669"/>
    <property type="project" value="UniProtKB-KW"/>
</dbReference>
<evidence type="ECO:0000259" key="18">
    <source>
        <dbReference type="PROSITE" id="PS51217"/>
    </source>
</evidence>
<name>A0A915XKT9_9BACT</name>
<dbReference type="GO" id="GO:0008854">
    <property type="term" value="F:exodeoxyribonuclease V activity"/>
    <property type="evidence" value="ECO:0007669"/>
    <property type="project" value="InterPro"/>
</dbReference>
<dbReference type="Gene3D" id="3.40.50.300">
    <property type="entry name" value="P-loop containing nucleotide triphosphate hydrolases"/>
    <property type="match status" value="2"/>
</dbReference>
<dbReference type="Gene3D" id="1.10.486.10">
    <property type="entry name" value="PCRA, domain 4"/>
    <property type="match status" value="1"/>
</dbReference>
<evidence type="ECO:0000256" key="1">
    <source>
        <dbReference type="ARBA" id="ARBA00022722"/>
    </source>
</evidence>
<evidence type="ECO:0000256" key="6">
    <source>
        <dbReference type="ARBA" id="ARBA00022806"/>
    </source>
</evidence>
<keyword evidence="2" id="KW-0479">Metal-binding</keyword>
<dbReference type="Pfam" id="PF00580">
    <property type="entry name" value="UvrD-helicase"/>
    <property type="match status" value="1"/>
</dbReference>
<evidence type="ECO:0000256" key="12">
    <source>
        <dbReference type="ARBA" id="ARBA00023235"/>
    </source>
</evidence>
<dbReference type="Pfam" id="PF12705">
    <property type="entry name" value="PDDEXK_1"/>
    <property type="match status" value="1"/>
</dbReference>
<proteinExistence type="inferred from homology"/>
<keyword evidence="3 16" id="KW-0547">Nucleotide-binding</keyword>
<dbReference type="CDD" id="cd22352">
    <property type="entry name" value="RecB_C-like"/>
    <property type="match status" value="1"/>
</dbReference>
<dbReference type="Gene3D" id="3.90.320.10">
    <property type="match status" value="1"/>
</dbReference>
<evidence type="ECO:0000256" key="14">
    <source>
        <dbReference type="ARBA" id="ARBA00034808"/>
    </source>
</evidence>
<dbReference type="GO" id="GO:0043138">
    <property type="term" value="F:3'-5' DNA helicase activity"/>
    <property type="evidence" value="ECO:0007669"/>
    <property type="project" value="UniProtKB-EC"/>
</dbReference>
<dbReference type="InterPro" id="IPR004586">
    <property type="entry name" value="RecB"/>
</dbReference>
<keyword evidence="4" id="KW-0227">DNA damage</keyword>
<evidence type="ECO:0000256" key="10">
    <source>
        <dbReference type="ARBA" id="ARBA00023125"/>
    </source>
</evidence>
<dbReference type="Pfam" id="PF13361">
    <property type="entry name" value="UvrD_C"/>
    <property type="match status" value="1"/>
</dbReference>
<keyword evidence="8 16" id="KW-0067">ATP-binding</keyword>
<gene>
    <name evidence="19" type="primary">recB</name>
    <name evidence="19" type="ORF">GF1_28130</name>
</gene>
<keyword evidence="7" id="KW-0269">Exonuclease</keyword>
<dbReference type="EC" id="5.6.2.4" evidence="14"/>
<dbReference type="GO" id="GO:0005524">
    <property type="term" value="F:ATP binding"/>
    <property type="evidence" value="ECO:0007669"/>
    <property type="project" value="UniProtKB-UniRule"/>
</dbReference>
<keyword evidence="1" id="KW-0540">Nuclease</keyword>
<dbReference type="GO" id="GO:0000725">
    <property type="term" value="P:recombinational repair"/>
    <property type="evidence" value="ECO:0007669"/>
    <property type="project" value="TreeGrafter"/>
</dbReference>
<reference evidence="19" key="1">
    <citation type="submission" date="2020-12" db="EMBL/GenBank/DDBJ databases">
        <title>Desulfobium dissulfuricans gen. nov., sp. nov., a novel mesophilic, sulfate-reducing bacterium isolated from a deep-sea hydrothermal vent.</title>
        <authorList>
            <person name="Hashimoto Y."/>
            <person name="Tame A."/>
            <person name="Sawayama S."/>
            <person name="Miyazaki J."/>
            <person name="Takai K."/>
            <person name="Nakagawa S."/>
        </authorList>
    </citation>
    <scope>NUCLEOTIDE SEQUENCE</scope>
    <source>
        <strain evidence="19">GF1</strain>
    </source>
</reference>
<feature type="binding site" evidence="16">
    <location>
        <begin position="19"/>
        <end position="26"/>
    </location>
    <ligand>
        <name>ATP</name>
        <dbReference type="ChEBI" id="CHEBI:30616"/>
    </ligand>
</feature>
<dbReference type="InterPro" id="IPR011604">
    <property type="entry name" value="PDDEXK-like_dom_sf"/>
</dbReference>
<accession>A0A915XKT9</accession>
<evidence type="ECO:0000256" key="2">
    <source>
        <dbReference type="ARBA" id="ARBA00022723"/>
    </source>
</evidence>